<dbReference type="Pfam" id="PF00892">
    <property type="entry name" value="EamA"/>
    <property type="match status" value="1"/>
</dbReference>
<feature type="transmembrane region" description="Helical" evidence="1">
    <location>
        <begin position="29"/>
        <end position="49"/>
    </location>
</feature>
<reference evidence="3 4" key="2">
    <citation type="journal article" date="2010" name="Stand. Genomic Sci.">
        <title>Complete genome sequence of Sulfurospirillum deleyianum type strain (5175).</title>
        <authorList>
            <person name="Sikorski J."/>
            <person name="Lapidus A."/>
            <person name="Copeland A."/>
            <person name="Glavina Del Rio T."/>
            <person name="Nolan M."/>
            <person name="Lucas S."/>
            <person name="Chen F."/>
            <person name="Tice H."/>
            <person name="Cheng J.F."/>
            <person name="Saunders E."/>
            <person name="Bruce D."/>
            <person name="Goodwin L."/>
            <person name="Pitluck S."/>
            <person name="Ovchinnikova G."/>
            <person name="Pati A."/>
            <person name="Ivanova N."/>
            <person name="Mavromatis K."/>
            <person name="Chen A."/>
            <person name="Palaniappan K."/>
            <person name="Chain P."/>
            <person name="Land M."/>
            <person name="Hauser L."/>
            <person name="Chang Y.J."/>
            <person name="Jeffries C.D."/>
            <person name="Brettin T."/>
            <person name="Detter J.C."/>
            <person name="Han C."/>
            <person name="Rohde M."/>
            <person name="Lang E."/>
            <person name="Spring S."/>
            <person name="Goker M."/>
            <person name="Bristow J."/>
            <person name="Eisen J.A."/>
            <person name="Markowitz V."/>
            <person name="Hugenholtz P."/>
            <person name="Kyrpides N.C."/>
            <person name="Klenk H.P."/>
        </authorList>
    </citation>
    <scope>NUCLEOTIDE SEQUENCE [LARGE SCALE GENOMIC DNA]</scope>
    <source>
        <strain evidence="4">ATCC 51133 / DSM 6946 / 5175</strain>
    </source>
</reference>
<evidence type="ECO:0000313" key="4">
    <source>
        <dbReference type="Proteomes" id="UP000002222"/>
    </source>
</evidence>
<dbReference type="RefSeq" id="WP_012857932.1">
    <property type="nucleotide sequence ID" value="NC_013512.1"/>
</dbReference>
<feature type="transmembrane region" description="Helical" evidence="1">
    <location>
        <begin position="172"/>
        <end position="192"/>
    </location>
</feature>
<dbReference type="eggNOG" id="COG0697">
    <property type="taxonomic scope" value="Bacteria"/>
</dbReference>
<feature type="transmembrane region" description="Helical" evidence="1">
    <location>
        <begin position="112"/>
        <end position="130"/>
    </location>
</feature>
<dbReference type="SUPFAM" id="SSF103481">
    <property type="entry name" value="Multidrug resistance efflux transporter EmrE"/>
    <property type="match status" value="1"/>
</dbReference>
<keyword evidence="1" id="KW-0812">Transmembrane</keyword>
<feature type="transmembrane region" description="Helical" evidence="1">
    <location>
        <begin position="259"/>
        <end position="279"/>
    </location>
</feature>
<dbReference type="STRING" id="525898.Sdel_2175"/>
<feature type="domain" description="EamA" evidence="2">
    <location>
        <begin position="4"/>
        <end position="128"/>
    </location>
</feature>
<evidence type="ECO:0000313" key="3">
    <source>
        <dbReference type="EMBL" id="ACZ13187.1"/>
    </source>
</evidence>
<proteinExistence type="predicted"/>
<dbReference type="InterPro" id="IPR000620">
    <property type="entry name" value="EamA_dom"/>
</dbReference>
<dbReference type="Proteomes" id="UP000002222">
    <property type="component" value="Chromosome"/>
</dbReference>
<dbReference type="GO" id="GO:0016020">
    <property type="term" value="C:membrane"/>
    <property type="evidence" value="ECO:0007669"/>
    <property type="project" value="InterPro"/>
</dbReference>
<feature type="transmembrane region" description="Helical" evidence="1">
    <location>
        <begin position="234"/>
        <end position="253"/>
    </location>
</feature>
<dbReference type="InterPro" id="IPR037185">
    <property type="entry name" value="EmrE-like"/>
</dbReference>
<evidence type="ECO:0000259" key="2">
    <source>
        <dbReference type="Pfam" id="PF00892"/>
    </source>
</evidence>
<dbReference type="AlphaFoldDB" id="D1B517"/>
<keyword evidence="1" id="KW-0472">Membrane</keyword>
<organism evidence="3 4">
    <name type="scientific">Sulfurospirillum deleyianum (strain ATCC 51133 / DSM 6946 / 5175)</name>
    <dbReference type="NCBI Taxonomy" id="525898"/>
    <lineage>
        <taxon>Bacteria</taxon>
        <taxon>Pseudomonadati</taxon>
        <taxon>Campylobacterota</taxon>
        <taxon>Epsilonproteobacteria</taxon>
        <taxon>Campylobacterales</taxon>
        <taxon>Sulfurospirillaceae</taxon>
        <taxon>Sulfurospirillum</taxon>
    </lineage>
</organism>
<protein>
    <recommendedName>
        <fullName evidence="2">EamA domain-containing protein</fullName>
    </recommendedName>
</protein>
<sequence>MRYLIFVTLIWAFSFSFIGEFLSGSIDNYFAVLIRVSIASLIFLPLTRFRGIPRTLALKIMLIGSIQIGIMYLFFYHSFLYISVPEVILFTIFTPMYVTLVYDGLKMQFKPLYLISTGVAVLGAYIIRYHAINSEFIIGFLLVQGANIAFAIGQSGYKKVMESYPTISQKEIFGYFHFGAFFVSLIAFLLFANLEKTSPSLLQWGILLWLGCVASGVGYFWWNKGACEVDAGVLAIMNNALVPVGLLMNLLLWGSKTNLTLLLLGSIVIAFSLWLHSFFMRYYARQKDF</sequence>
<feature type="transmembrane region" description="Helical" evidence="1">
    <location>
        <begin position="87"/>
        <end position="105"/>
    </location>
</feature>
<feature type="transmembrane region" description="Helical" evidence="1">
    <location>
        <begin position="56"/>
        <end position="75"/>
    </location>
</feature>
<dbReference type="OrthoDB" id="1412048at2"/>
<name>D1B517_SULD5</name>
<dbReference type="HOGENOM" id="CLU_085269_0_0_7"/>
<evidence type="ECO:0000256" key="1">
    <source>
        <dbReference type="SAM" id="Phobius"/>
    </source>
</evidence>
<gene>
    <name evidence="3" type="ordered locus">Sdel_2175</name>
</gene>
<feature type="transmembrane region" description="Helical" evidence="1">
    <location>
        <begin position="136"/>
        <end position="152"/>
    </location>
</feature>
<reference evidence="4" key="1">
    <citation type="submission" date="2009-11" db="EMBL/GenBank/DDBJ databases">
        <title>The complete genome of Sulfurospirillum deleyianum DSM 6946.</title>
        <authorList>
            <consortium name="US DOE Joint Genome Institute (JGI-PGF)"/>
            <person name="Lucas S."/>
            <person name="Copeland A."/>
            <person name="Lapidus A."/>
            <person name="Glavina del Rio T."/>
            <person name="Dalin E."/>
            <person name="Tice H."/>
            <person name="Bruce D."/>
            <person name="Goodwin L."/>
            <person name="Pitluck S."/>
            <person name="Kyrpides N."/>
            <person name="Mavromatis K."/>
            <person name="Ivanova N."/>
            <person name="Ovchinnikova G."/>
            <person name="Munk A.C."/>
            <person name="Lu M."/>
            <person name="Brettin T."/>
            <person name="Detter J.C."/>
            <person name="Han C."/>
            <person name="Tapia R."/>
            <person name="Larimer F."/>
            <person name="Land M."/>
            <person name="Hauser L."/>
            <person name="Markowitz V."/>
            <person name="Cheng J.F."/>
            <person name="Hugenholtz P."/>
            <person name="Woyke T."/>
            <person name="Wu D."/>
            <person name="Aumann P."/>
            <person name="Schneider S."/>
            <person name="Lang E."/>
            <person name="Spring S."/>
            <person name="Klenk H.P."/>
            <person name="Eisen J.A."/>
        </authorList>
    </citation>
    <scope>NUCLEOTIDE SEQUENCE [LARGE SCALE GENOMIC DNA]</scope>
    <source>
        <strain evidence="4">ATCC 51133 / DSM 6946 / 5175</strain>
    </source>
</reference>
<keyword evidence="1" id="KW-1133">Transmembrane helix</keyword>
<feature type="transmembrane region" description="Helical" evidence="1">
    <location>
        <begin position="204"/>
        <end position="222"/>
    </location>
</feature>
<dbReference type="KEGG" id="sdl:Sdel_2175"/>
<accession>D1B517</accession>
<dbReference type="EMBL" id="CP001816">
    <property type="protein sequence ID" value="ACZ13187.1"/>
    <property type="molecule type" value="Genomic_DNA"/>
</dbReference>
<keyword evidence="4" id="KW-1185">Reference proteome</keyword>